<feature type="transmembrane region" description="Helical" evidence="6">
    <location>
        <begin position="223"/>
        <end position="241"/>
    </location>
</feature>
<comment type="similarity">
    <text evidence="2 6">Belongs to the SURF1 family.</text>
</comment>
<dbReference type="PANTHER" id="PTHR23427:SF2">
    <property type="entry name" value="SURFEIT LOCUS PROTEIN 1"/>
    <property type="match status" value="1"/>
</dbReference>
<comment type="subcellular location">
    <subcellularLocation>
        <location evidence="6">Cell membrane</location>
        <topology evidence="6">Multi-pass membrane protein</topology>
    </subcellularLocation>
    <subcellularLocation>
        <location evidence="1">Membrane</location>
    </subcellularLocation>
</comment>
<keyword evidence="6" id="KW-1003">Cell membrane</keyword>
<feature type="region of interest" description="Disordered" evidence="7">
    <location>
        <begin position="50"/>
        <end position="80"/>
    </location>
</feature>
<dbReference type="GO" id="GO:0005886">
    <property type="term" value="C:plasma membrane"/>
    <property type="evidence" value="ECO:0007669"/>
    <property type="project" value="UniProtKB-SubCell"/>
</dbReference>
<evidence type="ECO:0000256" key="3">
    <source>
        <dbReference type="ARBA" id="ARBA00022692"/>
    </source>
</evidence>
<keyword evidence="9" id="KW-1185">Reference proteome</keyword>
<feature type="compositionally biased region" description="Low complexity" evidence="7">
    <location>
        <begin position="272"/>
        <end position="282"/>
    </location>
</feature>
<comment type="caution">
    <text evidence="8">The sequence shown here is derived from an EMBL/GenBank/DDBJ whole genome shotgun (WGS) entry which is preliminary data.</text>
</comment>
<evidence type="ECO:0000256" key="6">
    <source>
        <dbReference type="RuleBase" id="RU363076"/>
    </source>
</evidence>
<dbReference type="InterPro" id="IPR045214">
    <property type="entry name" value="Surf1/Surf4"/>
</dbReference>
<protein>
    <recommendedName>
        <fullName evidence="6">SURF1-like protein</fullName>
    </recommendedName>
</protein>
<evidence type="ECO:0000313" key="9">
    <source>
        <dbReference type="Proteomes" id="UP000315133"/>
    </source>
</evidence>
<dbReference type="EMBL" id="VFPU01000001">
    <property type="protein sequence ID" value="TQM97459.1"/>
    <property type="molecule type" value="Genomic_DNA"/>
</dbReference>
<evidence type="ECO:0000256" key="7">
    <source>
        <dbReference type="SAM" id="MobiDB-lite"/>
    </source>
</evidence>
<dbReference type="InterPro" id="IPR002994">
    <property type="entry name" value="Surf1/Shy1"/>
</dbReference>
<organism evidence="8 9">
    <name type="scientific">Ornithinimicrobium humiphilum</name>
    <dbReference type="NCBI Taxonomy" id="125288"/>
    <lineage>
        <taxon>Bacteria</taxon>
        <taxon>Bacillati</taxon>
        <taxon>Actinomycetota</taxon>
        <taxon>Actinomycetes</taxon>
        <taxon>Micrococcales</taxon>
        <taxon>Ornithinimicrobiaceae</taxon>
        <taxon>Ornithinimicrobium</taxon>
    </lineage>
</organism>
<evidence type="ECO:0000256" key="2">
    <source>
        <dbReference type="ARBA" id="ARBA00007165"/>
    </source>
</evidence>
<evidence type="ECO:0000256" key="1">
    <source>
        <dbReference type="ARBA" id="ARBA00004370"/>
    </source>
</evidence>
<dbReference type="PROSITE" id="PS50895">
    <property type="entry name" value="SURF1"/>
    <property type="match status" value="1"/>
</dbReference>
<evidence type="ECO:0000256" key="4">
    <source>
        <dbReference type="ARBA" id="ARBA00022989"/>
    </source>
</evidence>
<proteinExistence type="inferred from homology"/>
<keyword evidence="3 6" id="KW-0812">Transmembrane</keyword>
<feature type="transmembrane region" description="Helical" evidence="6">
    <location>
        <begin position="12"/>
        <end position="34"/>
    </location>
</feature>
<evidence type="ECO:0000256" key="5">
    <source>
        <dbReference type="ARBA" id="ARBA00023136"/>
    </source>
</evidence>
<keyword evidence="4 6" id="KW-1133">Transmembrane helix</keyword>
<dbReference type="Pfam" id="PF02104">
    <property type="entry name" value="SURF1"/>
    <property type="match status" value="1"/>
</dbReference>
<accession>A0A543KQV9</accession>
<dbReference type="PANTHER" id="PTHR23427">
    <property type="entry name" value="SURFEIT LOCUS PROTEIN"/>
    <property type="match status" value="1"/>
</dbReference>
<evidence type="ECO:0000313" key="8">
    <source>
        <dbReference type="EMBL" id="TQM97459.1"/>
    </source>
</evidence>
<reference evidence="8 9" key="1">
    <citation type="submission" date="2019-06" db="EMBL/GenBank/DDBJ databases">
        <title>Sequencing the genomes of 1000 actinobacteria strains.</title>
        <authorList>
            <person name="Klenk H.-P."/>
        </authorList>
    </citation>
    <scope>NUCLEOTIDE SEQUENCE [LARGE SCALE GENOMIC DNA]</scope>
    <source>
        <strain evidence="8 9">DSM 12362</strain>
    </source>
</reference>
<feature type="region of interest" description="Disordered" evidence="7">
    <location>
        <begin position="250"/>
        <end position="291"/>
    </location>
</feature>
<name>A0A543KQV9_9MICO</name>
<gene>
    <name evidence="8" type="ORF">FB476_2370</name>
</gene>
<keyword evidence="5 6" id="KW-0472">Membrane</keyword>
<dbReference type="AlphaFoldDB" id="A0A543KQV9"/>
<dbReference type="Proteomes" id="UP000315133">
    <property type="component" value="Unassembled WGS sequence"/>
</dbReference>
<dbReference type="CDD" id="cd06662">
    <property type="entry name" value="SURF1"/>
    <property type="match status" value="1"/>
</dbReference>
<sequence>MITYPGGVIRTALKPGWLALLALLVVVVVSFYQLGMWQIGVSSNEASREHAQAQAARPTEPLAEVTGPQQPFPSDGAGLSVTTEGEYAAELQFLVPGRLLEGESGYWVVTPVRTQDPGEAALLPVVRGFVTDPADADEPPAGSVRVTGALAPSESPGEAGDLGRLPEGQRAAIDTADLVNAWDDPVYNAFVFLVDEEPAVTSADVRRVPPPVFGDSGIVWRNFGYGLQWFTFAGFAVYMYVRFLRQAARGERPGATPEGPQAGPPGNGGPPAGAAPHTPAGTADDRAPVPS</sequence>